<accession>A0AAV2G756</accession>
<dbReference type="EMBL" id="OZ034821">
    <property type="protein sequence ID" value="CAL1405997.1"/>
    <property type="molecule type" value="Genomic_DNA"/>
</dbReference>
<sequence>MSLMGRLFIENRPSLLVIQKIVTNAWERRKKVQVLEAEMGLLQFLFDDAEDMEWVLKCMPWPVKDRVCNSSAGHQLRRRCLTPSDLRLSGFRCGGSPPTAAFVSSLSSG</sequence>
<evidence type="ECO:0000259" key="1">
    <source>
        <dbReference type="Pfam" id="PF14111"/>
    </source>
</evidence>
<name>A0AAV2G756_9ROSI</name>
<dbReference type="AlphaFoldDB" id="A0AAV2G756"/>
<evidence type="ECO:0000313" key="3">
    <source>
        <dbReference type="Proteomes" id="UP001497516"/>
    </source>
</evidence>
<organism evidence="2 3">
    <name type="scientific">Linum trigynum</name>
    <dbReference type="NCBI Taxonomy" id="586398"/>
    <lineage>
        <taxon>Eukaryota</taxon>
        <taxon>Viridiplantae</taxon>
        <taxon>Streptophyta</taxon>
        <taxon>Embryophyta</taxon>
        <taxon>Tracheophyta</taxon>
        <taxon>Spermatophyta</taxon>
        <taxon>Magnoliopsida</taxon>
        <taxon>eudicotyledons</taxon>
        <taxon>Gunneridae</taxon>
        <taxon>Pentapetalae</taxon>
        <taxon>rosids</taxon>
        <taxon>fabids</taxon>
        <taxon>Malpighiales</taxon>
        <taxon>Linaceae</taxon>
        <taxon>Linum</taxon>
    </lineage>
</organism>
<gene>
    <name evidence="2" type="ORF">LTRI10_LOCUS45753</name>
</gene>
<feature type="domain" description="DUF4283" evidence="1">
    <location>
        <begin position="2"/>
        <end position="66"/>
    </location>
</feature>
<dbReference type="InterPro" id="IPR025558">
    <property type="entry name" value="DUF4283"/>
</dbReference>
<evidence type="ECO:0000313" key="2">
    <source>
        <dbReference type="EMBL" id="CAL1405997.1"/>
    </source>
</evidence>
<dbReference type="Pfam" id="PF14111">
    <property type="entry name" value="DUF4283"/>
    <property type="match status" value="1"/>
</dbReference>
<reference evidence="2 3" key="1">
    <citation type="submission" date="2024-04" db="EMBL/GenBank/DDBJ databases">
        <authorList>
            <person name="Fracassetti M."/>
        </authorList>
    </citation>
    <scope>NUCLEOTIDE SEQUENCE [LARGE SCALE GENOMIC DNA]</scope>
</reference>
<keyword evidence="3" id="KW-1185">Reference proteome</keyword>
<protein>
    <recommendedName>
        <fullName evidence="1">DUF4283 domain-containing protein</fullName>
    </recommendedName>
</protein>
<dbReference type="Proteomes" id="UP001497516">
    <property type="component" value="Chromosome 8"/>
</dbReference>
<proteinExistence type="predicted"/>